<accession>A0ABR8GK14</accession>
<dbReference type="RefSeq" id="WP_186227630.1">
    <property type="nucleotide sequence ID" value="NZ_JACJTA010000005.1"/>
</dbReference>
<reference evidence="2 3" key="1">
    <citation type="journal article" date="2020" name="ISME J.">
        <title>Comparative genomics reveals insights into cyanobacterial evolution and habitat adaptation.</title>
        <authorList>
            <person name="Chen M.Y."/>
            <person name="Teng W.K."/>
            <person name="Zhao L."/>
            <person name="Hu C.X."/>
            <person name="Zhou Y.K."/>
            <person name="Han B.P."/>
            <person name="Song L.R."/>
            <person name="Shu W.S."/>
        </authorList>
    </citation>
    <scope>NUCLEOTIDE SEQUENCE [LARGE SCALE GENOMIC DNA]</scope>
    <source>
        <strain evidence="2 3">FACHB-248</strain>
    </source>
</reference>
<keyword evidence="1" id="KW-0472">Membrane</keyword>
<keyword evidence="1" id="KW-1133">Transmembrane helix</keyword>
<dbReference type="EMBL" id="JACJTA010000005">
    <property type="protein sequence ID" value="MBD2603716.1"/>
    <property type="molecule type" value="Genomic_DNA"/>
</dbReference>
<evidence type="ECO:0000256" key="1">
    <source>
        <dbReference type="SAM" id="Phobius"/>
    </source>
</evidence>
<evidence type="ECO:0000313" key="2">
    <source>
        <dbReference type="EMBL" id="MBD2603716.1"/>
    </source>
</evidence>
<comment type="caution">
    <text evidence="2">The sequence shown here is derived from an EMBL/GenBank/DDBJ whole genome shotgun (WGS) entry which is preliminary data.</text>
</comment>
<feature type="transmembrane region" description="Helical" evidence="1">
    <location>
        <begin position="36"/>
        <end position="53"/>
    </location>
</feature>
<evidence type="ECO:0000313" key="3">
    <source>
        <dbReference type="Proteomes" id="UP000660380"/>
    </source>
</evidence>
<name>A0ABR8GK14_9CYAN</name>
<dbReference type="Proteomes" id="UP000660380">
    <property type="component" value="Unassembled WGS sequence"/>
</dbReference>
<keyword evidence="3" id="KW-1185">Reference proteome</keyword>
<organism evidence="2 3">
    <name type="scientific">Scytonema hofmannii FACHB-248</name>
    <dbReference type="NCBI Taxonomy" id="1842502"/>
    <lineage>
        <taxon>Bacteria</taxon>
        <taxon>Bacillati</taxon>
        <taxon>Cyanobacteriota</taxon>
        <taxon>Cyanophyceae</taxon>
        <taxon>Nostocales</taxon>
        <taxon>Scytonemataceae</taxon>
        <taxon>Scytonema</taxon>
    </lineage>
</organism>
<sequence>MNDEELKKINRKLTGIAYLLLSITLATTNINNKDGVVSIVAMISALIGLFRATSKD</sequence>
<gene>
    <name evidence="2" type="ORF">H6G81_04025</name>
</gene>
<protein>
    <submittedName>
        <fullName evidence="2">Uncharacterized protein</fullName>
    </submittedName>
</protein>
<keyword evidence="1" id="KW-0812">Transmembrane</keyword>
<proteinExistence type="predicted"/>